<reference evidence="2" key="1">
    <citation type="submission" date="2016-10" db="EMBL/GenBank/DDBJ databases">
        <authorList>
            <person name="Varghese N."/>
            <person name="Submissions S."/>
        </authorList>
    </citation>
    <scope>NUCLEOTIDE SEQUENCE [LARGE SCALE GENOMIC DNA]</scope>
    <source>
        <strain evidence="2">DSM 22376</strain>
    </source>
</reference>
<dbReference type="AlphaFoldDB" id="A0A1H4GCP8"/>
<proteinExistence type="predicted"/>
<dbReference type="EMBL" id="FNRD01000022">
    <property type="protein sequence ID" value="SEB07386.1"/>
    <property type="molecule type" value="Genomic_DNA"/>
</dbReference>
<dbReference type="STRING" id="150146.SAMN05443667_12210"/>
<organism evidence="1 2">
    <name type="scientific">Flavobacterium gillisiae</name>
    <dbReference type="NCBI Taxonomy" id="150146"/>
    <lineage>
        <taxon>Bacteria</taxon>
        <taxon>Pseudomonadati</taxon>
        <taxon>Bacteroidota</taxon>
        <taxon>Flavobacteriia</taxon>
        <taxon>Flavobacteriales</taxon>
        <taxon>Flavobacteriaceae</taxon>
        <taxon>Flavobacterium</taxon>
    </lineage>
</organism>
<evidence type="ECO:0000313" key="2">
    <source>
        <dbReference type="Proteomes" id="UP000198951"/>
    </source>
</evidence>
<gene>
    <name evidence="1" type="ORF">SAMN05443667_12210</name>
</gene>
<protein>
    <submittedName>
        <fullName evidence="1">Uncharacterized protein</fullName>
    </submittedName>
</protein>
<name>A0A1H4GCP8_9FLAO</name>
<evidence type="ECO:0000313" key="1">
    <source>
        <dbReference type="EMBL" id="SEB07386.1"/>
    </source>
</evidence>
<dbReference type="Proteomes" id="UP000198951">
    <property type="component" value="Unassembled WGS sequence"/>
</dbReference>
<sequence>MIENIVQYDTLNSPHTSGAIKPSIFLVLKTSDRQSFIITKKDSEGWLCTLYQ</sequence>
<keyword evidence="2" id="KW-1185">Reference proteome</keyword>
<accession>A0A1H4GCP8</accession>